<dbReference type="InterPro" id="IPR000242">
    <property type="entry name" value="PTP_cat"/>
</dbReference>
<dbReference type="AlphaFoldDB" id="A0A8R1HLD5"/>
<feature type="domain" description="Tyrosine specific protein phosphatases" evidence="2">
    <location>
        <begin position="357"/>
        <end position="434"/>
    </location>
</feature>
<feature type="domain" description="Tyrosine-protein phosphatase" evidence="1">
    <location>
        <begin position="155"/>
        <end position="443"/>
    </location>
</feature>
<evidence type="ECO:0000259" key="2">
    <source>
        <dbReference type="PROSITE" id="PS50056"/>
    </source>
</evidence>
<dbReference type="SMART" id="SM00404">
    <property type="entry name" value="PTPc_motif"/>
    <property type="match status" value="1"/>
</dbReference>
<evidence type="ECO:0000313" key="4">
    <source>
        <dbReference type="Proteomes" id="UP000005237"/>
    </source>
</evidence>
<protein>
    <recommendedName>
        <fullName evidence="5">Protein-tyrosine-phosphatase</fullName>
    </recommendedName>
</protein>
<reference evidence="4" key="1">
    <citation type="submission" date="2010-08" db="EMBL/GenBank/DDBJ databases">
        <authorList>
            <consortium name="Caenorhabditis japonica Sequencing Consortium"/>
            <person name="Wilson R.K."/>
        </authorList>
    </citation>
    <scope>NUCLEOTIDE SEQUENCE [LARGE SCALE GENOMIC DNA]</scope>
    <source>
        <strain evidence="4">DF5081</strain>
    </source>
</reference>
<dbReference type="PRINTS" id="PR00700">
    <property type="entry name" value="PRTYPHPHTASE"/>
</dbReference>
<dbReference type="SUPFAM" id="SSF52799">
    <property type="entry name" value="(Phosphotyrosine protein) phosphatases II"/>
    <property type="match status" value="1"/>
</dbReference>
<name>A0A8R1HLD5_CAEJA</name>
<organism evidence="3 4">
    <name type="scientific">Caenorhabditis japonica</name>
    <dbReference type="NCBI Taxonomy" id="281687"/>
    <lineage>
        <taxon>Eukaryota</taxon>
        <taxon>Metazoa</taxon>
        <taxon>Ecdysozoa</taxon>
        <taxon>Nematoda</taxon>
        <taxon>Chromadorea</taxon>
        <taxon>Rhabditida</taxon>
        <taxon>Rhabditina</taxon>
        <taxon>Rhabditomorpha</taxon>
        <taxon>Rhabditoidea</taxon>
        <taxon>Rhabditidae</taxon>
        <taxon>Peloderinae</taxon>
        <taxon>Caenorhabditis</taxon>
    </lineage>
</organism>
<dbReference type="CDD" id="cd00047">
    <property type="entry name" value="PTPc"/>
    <property type="match status" value="1"/>
</dbReference>
<evidence type="ECO:0000313" key="3">
    <source>
        <dbReference type="EnsemblMetazoa" id="CJA05018.1"/>
    </source>
</evidence>
<dbReference type="InterPro" id="IPR029021">
    <property type="entry name" value="Prot-tyrosine_phosphatase-like"/>
</dbReference>
<dbReference type="OMA" id="TEFIMTQ"/>
<dbReference type="EnsemblMetazoa" id="CJA05018.1">
    <property type="protein sequence ID" value="CJA05018.1"/>
    <property type="gene ID" value="WBGene00124222"/>
</dbReference>
<dbReference type="Pfam" id="PF00102">
    <property type="entry name" value="Y_phosphatase"/>
    <property type="match status" value="2"/>
</dbReference>
<dbReference type="PANTHER" id="PTHR23219:SF16">
    <property type="entry name" value="TYROSINE-PROTEIN PHOSPHATASE DOMAIN-CONTAINING PROTEIN"/>
    <property type="match status" value="1"/>
</dbReference>
<dbReference type="InterPro" id="IPR003595">
    <property type="entry name" value="Tyr_Pase_cat"/>
</dbReference>
<reference evidence="3" key="2">
    <citation type="submission" date="2022-06" db="UniProtKB">
        <authorList>
            <consortium name="EnsemblMetazoa"/>
        </authorList>
    </citation>
    <scope>IDENTIFICATION</scope>
    <source>
        <strain evidence="3">DF5081</strain>
    </source>
</reference>
<dbReference type="Gene3D" id="3.90.190.10">
    <property type="entry name" value="Protein tyrosine phosphatase superfamily"/>
    <property type="match status" value="1"/>
</dbReference>
<dbReference type="PROSITE" id="PS50055">
    <property type="entry name" value="TYR_PHOSPHATASE_PTP"/>
    <property type="match status" value="1"/>
</dbReference>
<dbReference type="Proteomes" id="UP000005237">
    <property type="component" value="Unassembled WGS sequence"/>
</dbReference>
<sequence>MKKNSNKIKAQQRLRLFQKKVKCEDTFGDDTAGSGKPSKMLPAVASKMSREIVVTGKKSTVKETKTASREISSMNVAAEKKKNASGKKVAKTGSAECSKYFVEKLDKEVPTGKIVQAAKTFSNYLLDMKESSANTYFDTHLAKYAPSNETTTAWEKNVSKNRSKTHKVYDSSRVKLVPTESSKGNDYINASLIKFDNIETEFIMTQYPLPDTAVDFWTMISEKQIDRIITVYEPCVDDAIEEFSKIPDTTALAANESTSQITQMTQTKSQLQLMIERSSRRCDFDEIKSLHPLFADNYMNLKGWLINTRKVEPDERNKSWQTTYVVEVLPEGCSDATFVRIFNCCSWPWKKVPSDERKLLALVRCPWKGIIPKPGKPEPIVVACDLGLDRSATIVLTTVLIEMVLAGKAPDCDALFKKMRDQRAGCFTMSIFYTYALRAALFYVRIRLKAMSDVEEDVIRKIDAALAKLPFNSSSKR</sequence>
<dbReference type="PROSITE" id="PS50056">
    <property type="entry name" value="TYR_PHOSPHATASE_2"/>
    <property type="match status" value="1"/>
</dbReference>
<proteinExistence type="predicted"/>
<evidence type="ECO:0000259" key="1">
    <source>
        <dbReference type="PROSITE" id="PS50055"/>
    </source>
</evidence>
<evidence type="ECO:0008006" key="5">
    <source>
        <dbReference type="Google" id="ProtNLM"/>
    </source>
</evidence>
<dbReference type="SMART" id="SM00194">
    <property type="entry name" value="PTPc"/>
    <property type="match status" value="1"/>
</dbReference>
<dbReference type="InterPro" id="IPR000387">
    <property type="entry name" value="Tyr_Pase_dom"/>
</dbReference>
<dbReference type="GO" id="GO:0004725">
    <property type="term" value="F:protein tyrosine phosphatase activity"/>
    <property type="evidence" value="ECO:0007669"/>
    <property type="project" value="InterPro"/>
</dbReference>
<dbReference type="PANTHER" id="PTHR23219">
    <property type="entry name" value="TYROSINE-PROTEIN PHOSPHATASE C15H7.3-RELATED"/>
    <property type="match status" value="1"/>
</dbReference>
<keyword evidence="4" id="KW-1185">Reference proteome</keyword>
<accession>A0A8R1HLD5</accession>